<feature type="region of interest" description="Disordered" evidence="1">
    <location>
        <begin position="1305"/>
        <end position="1410"/>
    </location>
</feature>
<feature type="compositionally biased region" description="Low complexity" evidence="1">
    <location>
        <begin position="235"/>
        <end position="252"/>
    </location>
</feature>
<feature type="compositionally biased region" description="Polar residues" evidence="1">
    <location>
        <begin position="1754"/>
        <end position="1767"/>
    </location>
</feature>
<dbReference type="PANTHER" id="PTHR45615">
    <property type="entry name" value="MYOSIN HEAVY CHAIN, NON-MUSCLE"/>
    <property type="match status" value="1"/>
</dbReference>
<dbReference type="OrthoDB" id="10508362at2759"/>
<evidence type="ECO:0000313" key="3">
    <source>
        <dbReference type="Proteomes" id="UP000221165"/>
    </source>
</evidence>
<feature type="compositionally biased region" description="Basic and acidic residues" evidence="1">
    <location>
        <begin position="679"/>
        <end position="726"/>
    </location>
</feature>
<dbReference type="GeneID" id="94426039"/>
<feature type="region of interest" description="Disordered" evidence="1">
    <location>
        <begin position="1264"/>
        <end position="1291"/>
    </location>
</feature>
<feature type="compositionally biased region" description="Low complexity" evidence="1">
    <location>
        <begin position="194"/>
        <end position="205"/>
    </location>
</feature>
<evidence type="ECO:0000256" key="1">
    <source>
        <dbReference type="SAM" id="MobiDB-lite"/>
    </source>
</evidence>
<feature type="compositionally biased region" description="Low complexity" evidence="1">
    <location>
        <begin position="317"/>
        <end position="328"/>
    </location>
</feature>
<feature type="compositionally biased region" description="Polar residues" evidence="1">
    <location>
        <begin position="216"/>
        <end position="228"/>
    </location>
</feature>
<feature type="compositionally biased region" description="Basic and acidic residues" evidence="1">
    <location>
        <begin position="521"/>
        <end position="540"/>
    </location>
</feature>
<dbReference type="PANTHER" id="PTHR45615:SF80">
    <property type="entry name" value="GRIP DOMAIN-CONTAINING PROTEIN"/>
    <property type="match status" value="1"/>
</dbReference>
<feature type="compositionally biased region" description="Polar residues" evidence="1">
    <location>
        <begin position="1682"/>
        <end position="1700"/>
    </location>
</feature>
<feature type="compositionally biased region" description="Low complexity" evidence="1">
    <location>
        <begin position="97"/>
        <end position="122"/>
    </location>
</feature>
<feature type="compositionally biased region" description="Basic and acidic residues" evidence="1">
    <location>
        <begin position="857"/>
        <end position="889"/>
    </location>
</feature>
<feature type="compositionally biased region" description="Polar residues" evidence="1">
    <location>
        <begin position="1273"/>
        <end position="1289"/>
    </location>
</feature>
<dbReference type="RefSeq" id="XP_067925196.1">
    <property type="nucleotide sequence ID" value="XM_068062828.1"/>
</dbReference>
<feature type="compositionally biased region" description="Basic and acidic residues" evidence="1">
    <location>
        <begin position="558"/>
        <end position="586"/>
    </location>
</feature>
<feature type="compositionally biased region" description="Polar residues" evidence="1">
    <location>
        <begin position="272"/>
        <end position="289"/>
    </location>
</feature>
<dbReference type="VEuPathDB" id="ToxoDB:CSUI_002628"/>
<evidence type="ECO:0000313" key="2">
    <source>
        <dbReference type="EMBL" id="PHJ23521.1"/>
    </source>
</evidence>
<feature type="compositionally biased region" description="Polar residues" evidence="1">
    <location>
        <begin position="411"/>
        <end position="433"/>
    </location>
</feature>
<feature type="compositionally biased region" description="Low complexity" evidence="1">
    <location>
        <begin position="1655"/>
        <end position="1672"/>
    </location>
</feature>
<feature type="compositionally biased region" description="Basic and acidic residues" evidence="1">
    <location>
        <begin position="613"/>
        <end position="629"/>
    </location>
</feature>
<organism evidence="2 3">
    <name type="scientific">Cystoisospora suis</name>
    <dbReference type="NCBI Taxonomy" id="483139"/>
    <lineage>
        <taxon>Eukaryota</taxon>
        <taxon>Sar</taxon>
        <taxon>Alveolata</taxon>
        <taxon>Apicomplexa</taxon>
        <taxon>Conoidasida</taxon>
        <taxon>Coccidia</taxon>
        <taxon>Eucoccidiorida</taxon>
        <taxon>Eimeriorina</taxon>
        <taxon>Sarcocystidae</taxon>
        <taxon>Cystoisospora</taxon>
    </lineage>
</organism>
<feature type="compositionally biased region" description="Low complexity" evidence="1">
    <location>
        <begin position="1305"/>
        <end position="1329"/>
    </location>
</feature>
<feature type="compositionally biased region" description="Basic and acidic residues" evidence="1">
    <location>
        <begin position="642"/>
        <end position="651"/>
    </location>
</feature>
<feature type="compositionally biased region" description="Polar residues" evidence="1">
    <location>
        <begin position="353"/>
        <end position="370"/>
    </location>
</feature>
<feature type="compositionally biased region" description="Basic and acidic residues" evidence="1">
    <location>
        <begin position="24"/>
        <end position="37"/>
    </location>
</feature>
<dbReference type="EMBL" id="MIGC01001087">
    <property type="protein sequence ID" value="PHJ23521.1"/>
    <property type="molecule type" value="Genomic_DNA"/>
</dbReference>
<feature type="region of interest" description="Disordered" evidence="1">
    <location>
        <begin position="1655"/>
        <end position="1818"/>
    </location>
</feature>
<reference evidence="2 3" key="1">
    <citation type="journal article" date="2017" name="Int. J. Parasitol.">
        <title>The genome of the protozoan parasite Cystoisospora suis and a reverse vaccinology approach to identify vaccine candidates.</title>
        <authorList>
            <person name="Palmieri N."/>
            <person name="Shrestha A."/>
            <person name="Ruttkowski B."/>
            <person name="Beck T."/>
            <person name="Vogl C."/>
            <person name="Tomley F."/>
            <person name="Blake D.P."/>
            <person name="Joachim A."/>
        </authorList>
    </citation>
    <scope>NUCLEOTIDE SEQUENCE [LARGE SCALE GENOMIC DNA]</scope>
    <source>
        <strain evidence="2 3">Wien I</strain>
    </source>
</reference>
<sequence length="1839" mass="200926">MEGLESDGGVSDGSGRSVSSPQEELSRPAEERKRRPELLPFSACPADCRPDACSTAAVEYFSGHGRKEEAAVELLPQQSPIASSAGVRTPPSLSAISPTSSHWSLSSSSIPSVPSPLSAPSSSCAVPFSSASPLSFFPSDAPEVLDPCCESPRLRFGKVPTGSQGAPVGSRVAPSGPQQPRTLLAGKSHHRTRSSSFDSPRRFSSCLSAGGDTEAGRQSSTLHASSPANGGVPGAATAARALARASRFRSASGLTAAERGLSSIGKGKSVRGVSSTSARKNDCPSSTSRLPACSGVNKPSDKFPTPSTSRPVPHNMSSSHPSRSLLSSQNAKSGRLGPAASPPARSGSGVAPRQQTSCQRQQETHSSQGQPHVVPTATRRRPGDTKVSTRPHDKTISPTKKVAGMLRRASKQSASLASSRNSTLTKNASSSATRGPLCDLKAAEERLTGRGRPSRSATLTSEEKGQCSAVTRKLRAEQAPGSSTYLEKGPEGSAPDDKDICVCKEEVKKRENARFLLHEDQKKEVEGKAETGGGKDRTGQEEFFADVVEVHSEEEEWRENNEVKKEELTAEKGEVGSECPEPRHESSTVSRRSSFTSVITEHCANSEDEQRECEDRMLEPQERQSHDGSQRQQEFAVASPMKRLEERGERARSRKKENLLATSDGDRVIQKEYQFVDESTSKRSDEEGETNEYRRSDDRLLKNKTYVHEDRQDDKEEAKSNTKSYEEADLVTPVTRADVQAAKRLAFEQDLQLLATDCRCGAASELFKFFKGEVERDRRRIEELQRHNEALESRLKEHLPLASLLECEDIRLAISKLLKAKCPEDVLQSMNQQKGSCESRKDVLVANVVTAKLPPAPRERIDHEGRVSNEEDESQDTKSRADSSKEISCEKQQTASKGDIGSLKSAVFSRVVEEWNGRRRESSLMSSKHCPGMAGVAGVETSERQGAHFFSAKEIRETLESHLQRVLRERQEETEREARSLKMRAKHATVGVTVLQRRDARLQAEIQALQHQVKALEEQVQSLRIANAEKQASRARRAAQLREVQQLREELRQRRKATEKSAEALKNKLRAAVSDLRAVLEAKRRQSEEQEEEAKRIEARSQAMREEVNRLLEEEDRMREHHEELAKTDHHLDNAIEAEEKKIRDLEKEMRHLCKGNDEANTLKREETTDAEEDKHQRKRVQDLEMRYKELQQRDQALDRVRFWWQRYAAQQLEHERMQGQIALKLQASKLASLRSRLLASLRRKGYPSLRLVDLASLFASSSCCPHPRSPSLTNSTPKSSLRPSTVAASPTGVETAVVATQTAAADASGTGASSVSPDLRGSSSGSSSAQEERQQATETLEPSGKNKGRIPRGDDRSIPLRFSYKGSDEEEATAATPRSELNSSLSSSERGSQQEEKNSPVGSPSASPPRLLQAEEDIQATVLYLDAREHTCHETKDPGVPASLSDDALPFPRCSLRVSQTEEVRESFTRGTSPVSLAESHVGVLEEQLSEVIWTKGKERCDTTTDIVDFVYTDLDGNASDVCLSNPLLALPQGAPGLLVRGSLSGRCSAMFSGSGDKRDRAVTSRECNRKVDGKAAEEDESLFEFLLDSSDDVSSVPGHRSSTSSSGSSSNFSGPLFSCVSSPSRSSCDALFGERDSFSARARRIAAYVGLSPSCRTPEETSSPEPSPSCVKLKKGDKQASPSASEQSPTTASLSCGCTPSPCFPSSETLRSEEERRVLQSAGSRIECSGESDQVRDLSPKASLALPAQPTLGRTANSEVVSDTQPPSPEEGVYSSSPHLQYFAEVATSTTRPTTTDDESSGDWESSLQPPPFHSTSEALARLIEANVWERRTFGSP</sequence>
<feature type="region of interest" description="Disordered" evidence="1">
    <location>
        <begin position="155"/>
        <end position="498"/>
    </location>
</feature>
<proteinExistence type="predicted"/>
<feature type="compositionally biased region" description="Polar residues" evidence="1">
    <location>
        <begin position="1805"/>
        <end position="1818"/>
    </location>
</feature>
<protein>
    <submittedName>
        <fullName evidence="2">Uncharacterized protein</fullName>
    </submittedName>
</protein>
<feature type="region of interest" description="Disordered" evidence="1">
    <location>
        <begin position="521"/>
        <end position="726"/>
    </location>
</feature>
<feature type="compositionally biased region" description="Low complexity" evidence="1">
    <location>
        <begin position="587"/>
        <end position="598"/>
    </location>
</feature>
<feature type="region of interest" description="Disordered" evidence="1">
    <location>
        <begin position="1"/>
        <end position="41"/>
    </location>
</feature>
<comment type="caution">
    <text evidence="2">The sequence shown here is derived from an EMBL/GenBank/DDBJ whole genome shotgun (WGS) entry which is preliminary data.</text>
</comment>
<feature type="region of interest" description="Disordered" evidence="1">
    <location>
        <begin position="1158"/>
        <end position="1178"/>
    </location>
</feature>
<gene>
    <name evidence="2" type="ORF">CSUI_002628</name>
</gene>
<keyword evidence="3" id="KW-1185">Reference proteome</keyword>
<accession>A0A2C6KHK8</accession>
<name>A0A2C6KHK8_9APIC</name>
<feature type="compositionally biased region" description="Low complexity" evidence="1">
    <location>
        <begin position="1379"/>
        <end position="1392"/>
    </location>
</feature>
<feature type="region of interest" description="Disordered" evidence="1">
    <location>
        <begin position="1593"/>
        <end position="1615"/>
    </location>
</feature>
<feature type="compositionally biased region" description="Low complexity" evidence="1">
    <location>
        <begin position="7"/>
        <end position="20"/>
    </location>
</feature>
<dbReference type="Proteomes" id="UP000221165">
    <property type="component" value="Unassembled WGS sequence"/>
</dbReference>
<feature type="region of interest" description="Disordered" evidence="1">
    <location>
        <begin position="854"/>
        <end position="896"/>
    </location>
</feature>
<feature type="region of interest" description="Disordered" evidence="1">
    <location>
        <begin position="82"/>
        <end position="122"/>
    </location>
</feature>